<reference evidence="1" key="1">
    <citation type="journal article" date="2015" name="Nature">
        <title>Complex archaea that bridge the gap between prokaryotes and eukaryotes.</title>
        <authorList>
            <person name="Spang A."/>
            <person name="Saw J.H."/>
            <person name="Jorgensen S.L."/>
            <person name="Zaremba-Niedzwiedzka K."/>
            <person name="Martijn J."/>
            <person name="Lind A.E."/>
            <person name="van Eijk R."/>
            <person name="Schleper C."/>
            <person name="Guy L."/>
            <person name="Ettema T.J."/>
        </authorList>
    </citation>
    <scope>NUCLEOTIDE SEQUENCE</scope>
</reference>
<accession>A0A0F9KJP6</accession>
<dbReference type="EMBL" id="LAZR01007901">
    <property type="protein sequence ID" value="KKM82183.1"/>
    <property type="molecule type" value="Genomic_DNA"/>
</dbReference>
<sequence>MKKMQFLPELVSFLKENGYIYTVRKYRYSLEDHRIQVDGVGICERARIDQASSRKDLEPYVDKSGFKTVDDWWKKIKEFNRGYVGPYYLYEITLEESKREEENI</sequence>
<comment type="caution">
    <text evidence="1">The sequence shown here is derived from an EMBL/GenBank/DDBJ whole genome shotgun (WGS) entry which is preliminary data.</text>
</comment>
<evidence type="ECO:0008006" key="2">
    <source>
        <dbReference type="Google" id="ProtNLM"/>
    </source>
</evidence>
<name>A0A0F9KJP6_9ZZZZ</name>
<gene>
    <name evidence="1" type="ORF">LCGC14_1322080</name>
</gene>
<protein>
    <recommendedName>
        <fullName evidence="2">ASCH domain-containing protein</fullName>
    </recommendedName>
</protein>
<organism evidence="1">
    <name type="scientific">marine sediment metagenome</name>
    <dbReference type="NCBI Taxonomy" id="412755"/>
    <lineage>
        <taxon>unclassified sequences</taxon>
        <taxon>metagenomes</taxon>
        <taxon>ecological metagenomes</taxon>
    </lineage>
</organism>
<proteinExistence type="predicted"/>
<evidence type="ECO:0000313" key="1">
    <source>
        <dbReference type="EMBL" id="KKM82183.1"/>
    </source>
</evidence>
<dbReference type="AlphaFoldDB" id="A0A0F9KJP6"/>